<dbReference type="InterPro" id="IPR043157">
    <property type="entry name" value="Dynein_AAA1S"/>
</dbReference>
<evidence type="ECO:0008006" key="17">
    <source>
        <dbReference type="Google" id="ProtNLM"/>
    </source>
</evidence>
<dbReference type="Pfam" id="PF12774">
    <property type="entry name" value="AAA_6"/>
    <property type="match status" value="2"/>
</dbReference>
<evidence type="ECO:0000256" key="2">
    <source>
        <dbReference type="ARBA" id="ARBA00004245"/>
    </source>
</evidence>
<dbReference type="AlphaFoldDB" id="A0AA38HFZ6"/>
<evidence type="ECO:0000256" key="5">
    <source>
        <dbReference type="ARBA" id="ARBA00022741"/>
    </source>
</evidence>
<evidence type="ECO:0000313" key="16">
    <source>
        <dbReference type="Proteomes" id="UP001168821"/>
    </source>
</evidence>
<sequence>MQGITTATLSTVCKGLEYLLSLLADSVLDEQPFLRRRKTELLITELVHQRDVVRELIARETCDIDNFDWLRYMRFYYNSEKSSIYERVSIHVAEAFFFYGFEYLGVPEPLVQTPLTDSHYLTMTQALKKRLGGSPFGPAGTGKTESAFTLLLTLIGCRLAPGVASTSSTGSRKEFFRRYPSRSKRFRRPSAPPPLLGALQSNPFTRTTAYELYQLRATQMGCLGSAVTVNPDVAIFITMNPTYAGRSNLPGNLKQLFRPFAMTAPDAQLIVQVMLYSQGFQTAEHLSKKIVSLYRLCEEQLSRQSHYDFGLRALKAVLLSAGSSRRTHCAVRVTIFLATGCPFYTRSRVFYVSRELLEEASKTLSRKYCVCETLKPKLVDEDIPLFESLVRDVFPDVVTPVTGYEKLKGCILEARWNFCSSFLKTYFFPKLCQLSCYVAAENWIEKIYQIYLLQKTHHGVMLVGLPGSGKTSAWRTLLQAVSITSGVEVCYYHVSYVIDPKVLSKDELYGALDYNTREWTDGLFTHILRKIVDNVRNENKKFHWIVFDGDVDPEWAENLNSVLDDNKLLTLPNGERLPFPANARLLFEVQNLDFATPATVSRCGMVWFGEDTLAPADLFAHYFSKLRHQCIAGDISNEKGKDH</sequence>
<dbReference type="EMBL" id="JALNTZ010004040">
    <property type="protein sequence ID" value="KAJ3615582.1"/>
    <property type="molecule type" value="Genomic_DNA"/>
</dbReference>
<dbReference type="FunFam" id="3.40.50.300:FF:002357">
    <property type="entry name" value="Glutathione S-transferase class-mu 26 kDa isozyme"/>
    <property type="match status" value="1"/>
</dbReference>
<dbReference type="GO" id="GO:0005929">
    <property type="term" value="C:cilium"/>
    <property type="evidence" value="ECO:0007669"/>
    <property type="project" value="UniProtKB-SubCell"/>
</dbReference>
<protein>
    <recommendedName>
        <fullName evidence="17">Dynein heavy chain</fullName>
    </recommendedName>
</protein>
<reference evidence="15" key="1">
    <citation type="journal article" date="2023" name="G3 (Bethesda)">
        <title>Whole genome assemblies of Zophobas morio and Tenebrio molitor.</title>
        <authorList>
            <person name="Kaur S."/>
            <person name="Stinson S.A."/>
            <person name="diCenzo G.C."/>
        </authorList>
    </citation>
    <scope>NUCLEOTIDE SEQUENCE</scope>
    <source>
        <strain evidence="15">QUZm001</strain>
    </source>
</reference>
<evidence type="ECO:0000256" key="11">
    <source>
        <dbReference type="ARBA" id="ARBA00023212"/>
    </source>
</evidence>
<keyword evidence="16" id="KW-1185">Reference proteome</keyword>
<evidence type="ECO:0000259" key="13">
    <source>
        <dbReference type="Pfam" id="PF07728"/>
    </source>
</evidence>
<proteinExistence type="predicted"/>
<dbReference type="Gene3D" id="1.10.8.710">
    <property type="match status" value="1"/>
</dbReference>
<organism evidence="15 16">
    <name type="scientific">Zophobas morio</name>
    <dbReference type="NCBI Taxonomy" id="2755281"/>
    <lineage>
        <taxon>Eukaryota</taxon>
        <taxon>Metazoa</taxon>
        <taxon>Ecdysozoa</taxon>
        <taxon>Arthropoda</taxon>
        <taxon>Hexapoda</taxon>
        <taxon>Insecta</taxon>
        <taxon>Pterygota</taxon>
        <taxon>Neoptera</taxon>
        <taxon>Endopterygota</taxon>
        <taxon>Coleoptera</taxon>
        <taxon>Polyphaga</taxon>
        <taxon>Cucujiformia</taxon>
        <taxon>Tenebrionidae</taxon>
        <taxon>Zophobas</taxon>
    </lineage>
</organism>
<evidence type="ECO:0000256" key="4">
    <source>
        <dbReference type="ARBA" id="ARBA00022701"/>
    </source>
</evidence>
<dbReference type="SUPFAM" id="SSF52540">
    <property type="entry name" value="P-loop containing nucleoside triphosphate hydrolases"/>
    <property type="match status" value="2"/>
</dbReference>
<keyword evidence="6" id="KW-0067">ATP-binding</keyword>
<feature type="domain" description="ATPase dynein-related AAA" evidence="13">
    <location>
        <begin position="459"/>
        <end position="602"/>
    </location>
</feature>
<evidence type="ECO:0000256" key="10">
    <source>
        <dbReference type="ARBA" id="ARBA00023175"/>
    </source>
</evidence>
<evidence type="ECO:0000256" key="1">
    <source>
        <dbReference type="ARBA" id="ARBA00004138"/>
    </source>
</evidence>
<evidence type="ECO:0000256" key="7">
    <source>
        <dbReference type="ARBA" id="ARBA00023017"/>
    </source>
</evidence>
<feature type="domain" description="Dynein heavy chain hydrolytic ATP-binding dynein motor region" evidence="14">
    <location>
        <begin position="99"/>
        <end position="148"/>
    </location>
</feature>
<evidence type="ECO:0000256" key="8">
    <source>
        <dbReference type="ARBA" id="ARBA00023054"/>
    </source>
</evidence>
<dbReference type="GO" id="GO:0030286">
    <property type="term" value="C:dynein complex"/>
    <property type="evidence" value="ECO:0007669"/>
    <property type="project" value="UniProtKB-KW"/>
</dbReference>
<keyword evidence="10" id="KW-0505">Motor protein</keyword>
<feature type="domain" description="Dynein heavy chain hydrolytic ATP-binding dynein motor region" evidence="14">
    <location>
        <begin position="216"/>
        <end position="330"/>
    </location>
</feature>
<keyword evidence="11" id="KW-0206">Cytoskeleton</keyword>
<evidence type="ECO:0000256" key="3">
    <source>
        <dbReference type="ARBA" id="ARBA00022490"/>
    </source>
</evidence>
<dbReference type="FunFam" id="1.10.8.710:FF:000001">
    <property type="entry name" value="Dynein axonemal heavy chain 2"/>
    <property type="match status" value="1"/>
</dbReference>
<evidence type="ECO:0000259" key="14">
    <source>
        <dbReference type="Pfam" id="PF12774"/>
    </source>
</evidence>
<dbReference type="GO" id="GO:0007018">
    <property type="term" value="P:microtubule-based movement"/>
    <property type="evidence" value="ECO:0007669"/>
    <property type="project" value="InterPro"/>
</dbReference>
<gene>
    <name evidence="15" type="ORF">Zmor_016307</name>
</gene>
<dbReference type="InterPro" id="IPR011704">
    <property type="entry name" value="ATPase_dyneun-rel_AAA"/>
</dbReference>
<keyword evidence="7" id="KW-0243">Dynein</keyword>
<dbReference type="GO" id="GO:0051959">
    <property type="term" value="F:dynein light intermediate chain binding"/>
    <property type="evidence" value="ECO:0007669"/>
    <property type="project" value="InterPro"/>
</dbReference>
<keyword evidence="4" id="KW-0493">Microtubule</keyword>
<dbReference type="InterPro" id="IPR027417">
    <property type="entry name" value="P-loop_NTPase"/>
</dbReference>
<keyword evidence="8" id="KW-0175">Coiled coil</keyword>
<name>A0AA38HFZ6_9CUCU</name>
<evidence type="ECO:0000256" key="9">
    <source>
        <dbReference type="ARBA" id="ARBA00023069"/>
    </source>
</evidence>
<evidence type="ECO:0000313" key="15">
    <source>
        <dbReference type="EMBL" id="KAJ3615582.1"/>
    </source>
</evidence>
<dbReference type="GO" id="GO:0045505">
    <property type="term" value="F:dynein intermediate chain binding"/>
    <property type="evidence" value="ECO:0007669"/>
    <property type="project" value="InterPro"/>
</dbReference>
<dbReference type="InterPro" id="IPR035699">
    <property type="entry name" value="AAA_6"/>
</dbReference>
<accession>A0AA38HFZ6</accession>
<evidence type="ECO:0000256" key="6">
    <source>
        <dbReference type="ARBA" id="ARBA00022840"/>
    </source>
</evidence>
<dbReference type="Proteomes" id="UP001168821">
    <property type="component" value="Unassembled WGS sequence"/>
</dbReference>
<dbReference type="Gene3D" id="3.40.50.300">
    <property type="entry name" value="P-loop containing nucleotide triphosphate hydrolases"/>
    <property type="match status" value="3"/>
</dbReference>
<dbReference type="Gene3D" id="1.20.58.1120">
    <property type="match status" value="1"/>
</dbReference>
<keyword evidence="5" id="KW-0547">Nucleotide-binding</keyword>
<comment type="subcellular location">
    <subcellularLocation>
        <location evidence="1">Cell projection</location>
        <location evidence="1">Cilium</location>
    </subcellularLocation>
    <subcellularLocation>
        <location evidence="2">Cytoplasm</location>
        <location evidence="2">Cytoskeleton</location>
    </subcellularLocation>
</comment>
<keyword evidence="3" id="KW-0963">Cytoplasm</keyword>
<dbReference type="InterPro" id="IPR026983">
    <property type="entry name" value="DHC"/>
</dbReference>
<dbReference type="Pfam" id="PF07728">
    <property type="entry name" value="AAA_5"/>
    <property type="match status" value="1"/>
</dbReference>
<dbReference type="GO" id="GO:0005524">
    <property type="term" value="F:ATP binding"/>
    <property type="evidence" value="ECO:0007669"/>
    <property type="project" value="UniProtKB-KW"/>
</dbReference>
<dbReference type="PANTHER" id="PTHR45703:SF36">
    <property type="entry name" value="DYNEIN HEAVY CHAIN, CYTOPLASMIC"/>
    <property type="match status" value="1"/>
</dbReference>
<dbReference type="GO" id="GO:0016887">
    <property type="term" value="F:ATP hydrolysis activity"/>
    <property type="evidence" value="ECO:0007669"/>
    <property type="project" value="InterPro"/>
</dbReference>
<dbReference type="PANTHER" id="PTHR45703">
    <property type="entry name" value="DYNEIN HEAVY CHAIN"/>
    <property type="match status" value="1"/>
</dbReference>
<keyword evidence="12" id="KW-0966">Cell projection</keyword>
<dbReference type="GO" id="GO:0005874">
    <property type="term" value="C:microtubule"/>
    <property type="evidence" value="ECO:0007669"/>
    <property type="project" value="UniProtKB-KW"/>
</dbReference>
<evidence type="ECO:0000256" key="12">
    <source>
        <dbReference type="ARBA" id="ARBA00023273"/>
    </source>
</evidence>
<keyword evidence="9" id="KW-0969">Cilium</keyword>
<comment type="caution">
    <text evidence="15">The sequence shown here is derived from an EMBL/GenBank/DDBJ whole genome shotgun (WGS) entry which is preliminary data.</text>
</comment>